<evidence type="ECO:0008006" key="4">
    <source>
        <dbReference type="Google" id="ProtNLM"/>
    </source>
</evidence>
<proteinExistence type="predicted"/>
<feature type="compositionally biased region" description="Acidic residues" evidence="1">
    <location>
        <begin position="169"/>
        <end position="185"/>
    </location>
</feature>
<evidence type="ECO:0000313" key="2">
    <source>
        <dbReference type="EMBL" id="KAH0906240.1"/>
    </source>
</evidence>
<organism evidence="2 3">
    <name type="scientific">Brassica napus</name>
    <name type="common">Rape</name>
    <dbReference type="NCBI Taxonomy" id="3708"/>
    <lineage>
        <taxon>Eukaryota</taxon>
        <taxon>Viridiplantae</taxon>
        <taxon>Streptophyta</taxon>
        <taxon>Embryophyta</taxon>
        <taxon>Tracheophyta</taxon>
        <taxon>Spermatophyta</taxon>
        <taxon>Magnoliopsida</taxon>
        <taxon>eudicotyledons</taxon>
        <taxon>Gunneridae</taxon>
        <taxon>Pentapetalae</taxon>
        <taxon>rosids</taxon>
        <taxon>malvids</taxon>
        <taxon>Brassicales</taxon>
        <taxon>Brassicaceae</taxon>
        <taxon>Brassiceae</taxon>
        <taxon>Brassica</taxon>
    </lineage>
</organism>
<dbReference type="Proteomes" id="UP000824890">
    <property type="component" value="Unassembled WGS sequence"/>
</dbReference>
<keyword evidence="3" id="KW-1185">Reference proteome</keyword>
<gene>
    <name evidence="2" type="ORF">HID58_038067</name>
</gene>
<evidence type="ECO:0000313" key="3">
    <source>
        <dbReference type="Proteomes" id="UP000824890"/>
    </source>
</evidence>
<feature type="non-terminal residue" evidence="2">
    <location>
        <position position="1"/>
    </location>
</feature>
<accession>A0ABQ8BN63</accession>
<comment type="caution">
    <text evidence="2">The sequence shown here is derived from an EMBL/GenBank/DDBJ whole genome shotgun (WGS) entry which is preliminary data.</text>
</comment>
<name>A0ABQ8BN63_BRANA</name>
<dbReference type="EMBL" id="JAGKQM010000010">
    <property type="protein sequence ID" value="KAH0906240.1"/>
    <property type="molecule type" value="Genomic_DNA"/>
</dbReference>
<feature type="region of interest" description="Disordered" evidence="1">
    <location>
        <begin position="168"/>
        <end position="211"/>
    </location>
</feature>
<evidence type="ECO:0000256" key="1">
    <source>
        <dbReference type="SAM" id="MobiDB-lite"/>
    </source>
</evidence>
<reference evidence="2 3" key="1">
    <citation type="submission" date="2021-05" db="EMBL/GenBank/DDBJ databases">
        <title>Genome Assembly of Synthetic Allotetraploid Brassica napus Reveals Homoeologous Exchanges between Subgenomes.</title>
        <authorList>
            <person name="Davis J.T."/>
        </authorList>
    </citation>
    <scope>NUCLEOTIDE SEQUENCE [LARGE SCALE GENOMIC DNA]</scope>
    <source>
        <strain evidence="3">cv. Da-Ae</strain>
        <tissue evidence="2">Seedling</tissue>
    </source>
</reference>
<protein>
    <recommendedName>
        <fullName evidence="4">DUF4283 domain-containing protein</fullName>
    </recommendedName>
</protein>
<sequence>EIPAAILSDPNPLWRCYVVGHFIGDAPHVGSIHATVNRIWTQAKGSPRIDVQFIEKNTKEKNLNVVNELLRELEEFPIPLPQIGEGTEERAAEVRTMGLSLVEQTTNECGIEAFVFEGEQQGWSHVNGRPLSPRFNQGAGLEMNDKEEGDAIIISPSRFSVLAITEGEGGGEENTEIEEGEVVSEDDSKVAPLKGTKKVTKQGGTATSKHGRRKVVNTRDLKLMKEFLPTVAKVWASTNELYHSRASLGLFQKKLKLLKFEMRAMNRVHYGDLPGRTKQAYEVLCVCQNQIAEAYMEMKIEMSSWLKILIIEGKGSNLI</sequence>